<name>A0A232EWK6_9HYME</name>
<dbReference type="AlphaFoldDB" id="A0A232EWK6"/>
<reference evidence="1 2" key="1">
    <citation type="journal article" date="2017" name="Curr. Biol.">
        <title>The Evolution of Venom by Co-option of Single-Copy Genes.</title>
        <authorList>
            <person name="Martinson E.O."/>
            <person name="Mrinalini"/>
            <person name="Kelkar Y.D."/>
            <person name="Chang C.H."/>
            <person name="Werren J.H."/>
        </authorList>
    </citation>
    <scope>NUCLEOTIDE SEQUENCE [LARGE SCALE GENOMIC DNA]</scope>
    <source>
        <strain evidence="1 2">Alberta</strain>
        <tissue evidence="1">Whole body</tissue>
    </source>
</reference>
<keyword evidence="2" id="KW-1185">Reference proteome</keyword>
<proteinExistence type="predicted"/>
<gene>
    <name evidence="1" type="ORF">TSAR_016334</name>
</gene>
<evidence type="ECO:0000313" key="1">
    <source>
        <dbReference type="EMBL" id="OXU22723.1"/>
    </source>
</evidence>
<sequence>MRTRKYQPASSTVGREMADFPLVLALTLLSPLSGPRPLIGSQHVEDQSALALKRLALAPTMLTLAPTLTVSYPVPRT</sequence>
<comment type="caution">
    <text evidence="1">The sequence shown here is derived from an EMBL/GenBank/DDBJ whole genome shotgun (WGS) entry which is preliminary data.</text>
</comment>
<accession>A0A232EWK6</accession>
<dbReference type="EMBL" id="NNAY01001853">
    <property type="protein sequence ID" value="OXU22723.1"/>
    <property type="molecule type" value="Genomic_DNA"/>
</dbReference>
<dbReference type="Proteomes" id="UP000215335">
    <property type="component" value="Unassembled WGS sequence"/>
</dbReference>
<organism evidence="1 2">
    <name type="scientific">Trichomalopsis sarcophagae</name>
    <dbReference type="NCBI Taxonomy" id="543379"/>
    <lineage>
        <taxon>Eukaryota</taxon>
        <taxon>Metazoa</taxon>
        <taxon>Ecdysozoa</taxon>
        <taxon>Arthropoda</taxon>
        <taxon>Hexapoda</taxon>
        <taxon>Insecta</taxon>
        <taxon>Pterygota</taxon>
        <taxon>Neoptera</taxon>
        <taxon>Endopterygota</taxon>
        <taxon>Hymenoptera</taxon>
        <taxon>Apocrita</taxon>
        <taxon>Proctotrupomorpha</taxon>
        <taxon>Chalcidoidea</taxon>
        <taxon>Pteromalidae</taxon>
        <taxon>Pteromalinae</taxon>
        <taxon>Trichomalopsis</taxon>
    </lineage>
</organism>
<evidence type="ECO:0000313" key="2">
    <source>
        <dbReference type="Proteomes" id="UP000215335"/>
    </source>
</evidence>
<protein>
    <submittedName>
        <fullName evidence="1">Uncharacterized protein</fullName>
    </submittedName>
</protein>